<evidence type="ECO:0000256" key="2">
    <source>
        <dbReference type="ARBA" id="ARBA00006275"/>
    </source>
</evidence>
<evidence type="ECO:0000256" key="3">
    <source>
        <dbReference type="ARBA" id="ARBA00022729"/>
    </source>
</evidence>
<evidence type="ECO:0000256" key="5">
    <source>
        <dbReference type="ARBA" id="ARBA00023237"/>
    </source>
</evidence>
<accession>A0A4Q0U7Q6</accession>
<dbReference type="InterPro" id="IPR033985">
    <property type="entry name" value="SusD-like_N"/>
</dbReference>
<comment type="caution">
    <text evidence="8">The sequence shown here is derived from an EMBL/GenBank/DDBJ whole genome shotgun (WGS) entry which is preliminary data.</text>
</comment>
<evidence type="ECO:0000313" key="8">
    <source>
        <dbReference type="EMBL" id="HJE38410.1"/>
    </source>
</evidence>
<reference evidence="8" key="1">
    <citation type="journal article" date="2021" name="PeerJ">
        <title>Extensive microbial diversity within the chicken gut microbiome revealed by metagenomics and culture.</title>
        <authorList>
            <person name="Gilroy R."/>
            <person name="Ravi A."/>
            <person name="Getino M."/>
            <person name="Pursley I."/>
            <person name="Horton D.L."/>
            <person name="Alikhan N.F."/>
            <person name="Baker D."/>
            <person name="Gharbi K."/>
            <person name="Hall N."/>
            <person name="Watson M."/>
            <person name="Adriaenssens E.M."/>
            <person name="Foster-Nyarko E."/>
            <person name="Jarju S."/>
            <person name="Secka A."/>
            <person name="Antonio M."/>
            <person name="Oren A."/>
            <person name="Chaudhuri R.R."/>
            <person name="La Ragione R."/>
            <person name="Hildebrand F."/>
            <person name="Pallen M.J."/>
        </authorList>
    </citation>
    <scope>NUCLEOTIDE SEQUENCE</scope>
    <source>
        <strain evidence="8">4100</strain>
    </source>
</reference>
<dbReference type="Proteomes" id="UP000711407">
    <property type="component" value="Unassembled WGS sequence"/>
</dbReference>
<evidence type="ECO:0000313" key="9">
    <source>
        <dbReference type="Proteomes" id="UP000711407"/>
    </source>
</evidence>
<dbReference type="PROSITE" id="PS51257">
    <property type="entry name" value="PROKAR_LIPOPROTEIN"/>
    <property type="match status" value="1"/>
</dbReference>
<feature type="domain" description="RagB/SusD" evidence="6">
    <location>
        <begin position="395"/>
        <end position="496"/>
    </location>
</feature>
<feature type="domain" description="SusD-like N-terminal" evidence="7">
    <location>
        <begin position="95"/>
        <end position="244"/>
    </location>
</feature>
<evidence type="ECO:0000256" key="1">
    <source>
        <dbReference type="ARBA" id="ARBA00004442"/>
    </source>
</evidence>
<organism evidence="8 9">
    <name type="scientific">Candidatus Amulumruptor caecigallinarius</name>
    <dbReference type="NCBI Taxonomy" id="2109911"/>
    <lineage>
        <taxon>Bacteria</taxon>
        <taxon>Pseudomonadati</taxon>
        <taxon>Bacteroidota</taxon>
        <taxon>Bacteroidia</taxon>
        <taxon>Bacteroidales</taxon>
        <taxon>Muribaculaceae</taxon>
        <taxon>Candidatus Amulumruptor</taxon>
    </lineage>
</organism>
<evidence type="ECO:0000259" key="7">
    <source>
        <dbReference type="Pfam" id="PF14322"/>
    </source>
</evidence>
<dbReference type="InterPro" id="IPR011990">
    <property type="entry name" value="TPR-like_helical_dom_sf"/>
</dbReference>
<keyword evidence="3" id="KW-0732">Signal</keyword>
<proteinExistence type="inferred from homology"/>
<comment type="similarity">
    <text evidence="2">Belongs to the SusD family.</text>
</comment>
<gene>
    <name evidence="8" type="ORF">K8V47_01410</name>
</gene>
<dbReference type="Gene3D" id="1.25.40.390">
    <property type="match status" value="1"/>
</dbReference>
<sequence length="561" mass="62482">MKATKYLIAALAASVLAGCNDLDTLPMGDKYTDGQRQEVVDKNPAAIESQMSAVYANLYTWRQNTTDYSDFGFPAAVLGLENRGQDQAVVVNVYGWFDSSALYSDNSSTSTFTTCLWGTFYKTIYSCNNLLKGIDANTDDPELLCYIAQAKAMRAWAYTNLVQLYCKPYTVNPQAPGIPVITEANDEAAATEGVSRGTVADVYAQILSDLDYSIDMLLKVYPGRYDKRFVDPAVAYGLRARAYLLMGKGTEAALDAEAAMQLADASPALVEDVEKPAFNSFAQRDVMWGVHVSEKDANGLYTFAGMMGSLTYGYAYAGQWRTINELLWDMIPDADVRKCWWVNPFDYKPSPNVNPVYKVGYSALDNYIVDNSWVSIEGYTAPWYVALVGIPDYAVVKFAPYQDELMNTTGATDIPMMRYEEMLLIQAEGLAMSGSWPDAKTIVENFVNNYRWTDPTAPYVCNASSKEEMIDEIWFQRRIEFWGEGFSYFDCLRLQKGIDRRGGGFPAECVYEIPANDNIFQYMIPTGELEANVQLKGKQNPAGTVSPKADSGTPYWYKPGA</sequence>
<keyword evidence="4" id="KW-0472">Membrane</keyword>
<comment type="subcellular location">
    <subcellularLocation>
        <location evidence="1">Cell outer membrane</location>
    </subcellularLocation>
</comment>
<evidence type="ECO:0000259" key="6">
    <source>
        <dbReference type="Pfam" id="PF07980"/>
    </source>
</evidence>
<name>A0A4Q0U7Q6_9BACT</name>
<keyword evidence="5" id="KW-0998">Cell outer membrane</keyword>
<reference evidence="8" key="2">
    <citation type="submission" date="2021-09" db="EMBL/GenBank/DDBJ databases">
        <authorList>
            <person name="Gilroy R."/>
        </authorList>
    </citation>
    <scope>NUCLEOTIDE SEQUENCE</scope>
    <source>
        <strain evidence="8">4100</strain>
    </source>
</reference>
<dbReference type="InterPro" id="IPR012944">
    <property type="entry name" value="SusD_RagB_dom"/>
</dbReference>
<dbReference type="Pfam" id="PF07980">
    <property type="entry name" value="SusD_RagB"/>
    <property type="match status" value="1"/>
</dbReference>
<dbReference type="AlphaFoldDB" id="A0A4Q0U7Q6"/>
<dbReference type="EMBL" id="DYXT01000011">
    <property type="protein sequence ID" value="HJE38410.1"/>
    <property type="molecule type" value="Genomic_DNA"/>
</dbReference>
<dbReference type="GO" id="GO:0009279">
    <property type="term" value="C:cell outer membrane"/>
    <property type="evidence" value="ECO:0007669"/>
    <property type="project" value="UniProtKB-SubCell"/>
</dbReference>
<dbReference type="SUPFAM" id="SSF48452">
    <property type="entry name" value="TPR-like"/>
    <property type="match status" value="1"/>
</dbReference>
<protein>
    <submittedName>
        <fullName evidence="8">RagB/SusD family nutrient uptake outer membrane protein</fullName>
    </submittedName>
</protein>
<evidence type="ECO:0000256" key="4">
    <source>
        <dbReference type="ARBA" id="ARBA00023136"/>
    </source>
</evidence>
<dbReference type="Pfam" id="PF14322">
    <property type="entry name" value="SusD-like_3"/>
    <property type="match status" value="1"/>
</dbReference>